<evidence type="ECO:0000313" key="5">
    <source>
        <dbReference type="Proteomes" id="UP000235015"/>
    </source>
</evidence>
<evidence type="ECO:0000313" key="4">
    <source>
        <dbReference type="EMBL" id="PLX62795.1"/>
    </source>
</evidence>
<feature type="chain" id="PRO_5014878985" description="TIGR03749 family integrating conjugative element protein" evidence="3">
    <location>
        <begin position="29"/>
        <end position="276"/>
    </location>
</feature>
<dbReference type="AlphaFoldDB" id="A0A2N6CZI3"/>
<organism evidence="4 5">
    <name type="scientific">Sedimenticola selenatireducens</name>
    <dbReference type="NCBI Taxonomy" id="191960"/>
    <lineage>
        <taxon>Bacteria</taxon>
        <taxon>Pseudomonadati</taxon>
        <taxon>Pseudomonadota</taxon>
        <taxon>Gammaproteobacteria</taxon>
        <taxon>Chromatiales</taxon>
        <taxon>Sedimenticolaceae</taxon>
        <taxon>Sedimenticola</taxon>
    </lineage>
</organism>
<gene>
    <name evidence="4" type="ORF">C0630_04260</name>
</gene>
<feature type="region of interest" description="Disordered" evidence="1">
    <location>
        <begin position="31"/>
        <end position="50"/>
    </location>
</feature>
<keyword evidence="2" id="KW-0812">Transmembrane</keyword>
<feature type="transmembrane region" description="Helical" evidence="2">
    <location>
        <begin position="248"/>
        <end position="268"/>
    </location>
</feature>
<evidence type="ECO:0000256" key="2">
    <source>
        <dbReference type="SAM" id="Phobius"/>
    </source>
</evidence>
<protein>
    <recommendedName>
        <fullName evidence="6">TIGR03749 family integrating conjugative element protein</fullName>
    </recommendedName>
</protein>
<evidence type="ECO:0000256" key="3">
    <source>
        <dbReference type="SAM" id="SignalP"/>
    </source>
</evidence>
<dbReference type="STRING" id="1111735.GCA_000428045_03968"/>
<keyword evidence="2" id="KW-1133">Transmembrane helix</keyword>
<dbReference type="Proteomes" id="UP000235015">
    <property type="component" value="Unassembled WGS sequence"/>
</dbReference>
<keyword evidence="2" id="KW-0472">Membrane</keyword>
<reference evidence="4 5" key="1">
    <citation type="submission" date="2017-11" db="EMBL/GenBank/DDBJ databases">
        <title>Genome-resolved metagenomics identifies genetic mobility, metabolic interactions, and unexpected diversity in perchlorate-reducing communities.</title>
        <authorList>
            <person name="Barnum T.P."/>
            <person name="Figueroa I.A."/>
            <person name="Carlstrom C.I."/>
            <person name="Lucas L.N."/>
            <person name="Engelbrektson A.L."/>
            <person name="Coates J.D."/>
        </authorList>
    </citation>
    <scope>NUCLEOTIDE SEQUENCE [LARGE SCALE GENOMIC DNA]</scope>
    <source>
        <strain evidence="4">BM301</strain>
    </source>
</reference>
<sequence length="276" mass="30273">MIWLNYRPALVMFTALVVSGWSSGMASAQTQGAAGGAEKKPPAQAMQHNRGPKRLALSNADGAVVTLWKPDLGKRELEPKMGMITLPPTGVDNYHAIVVERDWGDSMDAIVRYEYMRGKPSGESPRKLTSAVKTPVEVVPDPLPRDHHRYYSRAEAAFILRYKNQLLANHPVVLQTSNGSSVNGVSDSEGRVVFQIPDDFSDVVPGERDQRGAELSVSTEYQAEGVQYNSVLTAEYRVSPEHWQSKPWGVAVAGIGFVFGGFLTRRIARHKKGGAK</sequence>
<proteinExistence type="predicted"/>
<evidence type="ECO:0000256" key="1">
    <source>
        <dbReference type="SAM" id="MobiDB-lite"/>
    </source>
</evidence>
<comment type="caution">
    <text evidence="4">The sequence shown here is derived from an EMBL/GenBank/DDBJ whole genome shotgun (WGS) entry which is preliminary data.</text>
</comment>
<keyword evidence="3" id="KW-0732">Signal</keyword>
<feature type="signal peptide" evidence="3">
    <location>
        <begin position="1"/>
        <end position="28"/>
    </location>
</feature>
<name>A0A2N6CZI3_9GAMM</name>
<accession>A0A2N6CZI3</accession>
<evidence type="ECO:0008006" key="6">
    <source>
        <dbReference type="Google" id="ProtNLM"/>
    </source>
</evidence>
<dbReference type="EMBL" id="PKUN01000003">
    <property type="protein sequence ID" value="PLX62795.1"/>
    <property type="molecule type" value="Genomic_DNA"/>
</dbReference>
<dbReference type="RefSeq" id="WP_273437993.1">
    <property type="nucleotide sequence ID" value="NZ_PKUN01000003.1"/>
</dbReference>